<dbReference type="PANTHER" id="PTHR28244">
    <property type="entry name" value="RNA POLYMERASE I-SPECIFIC TRANSCRIPTION INITIATION FACTOR RRN11"/>
    <property type="match status" value="1"/>
</dbReference>
<organism evidence="2 3">
    <name type="scientific">Decorospora gaudefroyi</name>
    <dbReference type="NCBI Taxonomy" id="184978"/>
    <lineage>
        <taxon>Eukaryota</taxon>
        <taxon>Fungi</taxon>
        <taxon>Dikarya</taxon>
        <taxon>Ascomycota</taxon>
        <taxon>Pezizomycotina</taxon>
        <taxon>Dothideomycetes</taxon>
        <taxon>Pleosporomycetidae</taxon>
        <taxon>Pleosporales</taxon>
        <taxon>Pleosporineae</taxon>
        <taxon>Pleosporaceae</taxon>
        <taxon>Decorospora</taxon>
    </lineage>
</organism>
<reference evidence="2" key="1">
    <citation type="submission" date="2020-01" db="EMBL/GenBank/DDBJ databases">
        <authorList>
            <consortium name="DOE Joint Genome Institute"/>
            <person name="Haridas S."/>
            <person name="Albert R."/>
            <person name="Binder M."/>
            <person name="Bloem J."/>
            <person name="Labutti K."/>
            <person name="Salamov A."/>
            <person name="Andreopoulos B."/>
            <person name="Baker S.E."/>
            <person name="Barry K."/>
            <person name="Bills G."/>
            <person name="Bluhm B.H."/>
            <person name="Cannon C."/>
            <person name="Castanera R."/>
            <person name="Culley D.E."/>
            <person name="Daum C."/>
            <person name="Ezra D."/>
            <person name="Gonzalez J.B."/>
            <person name="Henrissat B."/>
            <person name="Kuo A."/>
            <person name="Liang C."/>
            <person name="Lipzen A."/>
            <person name="Lutzoni F."/>
            <person name="Magnuson J."/>
            <person name="Mondo S."/>
            <person name="Nolan M."/>
            <person name="Ohm R."/>
            <person name="Pangilinan J."/>
            <person name="Park H.-J."/>
            <person name="Ramirez L."/>
            <person name="Alfaro M."/>
            <person name="Sun H."/>
            <person name="Tritt A."/>
            <person name="Yoshinaga Y."/>
            <person name="Zwiers L.-H."/>
            <person name="Turgeon B.G."/>
            <person name="Goodwin S.B."/>
            <person name="Spatafora J.W."/>
            <person name="Crous P.W."/>
            <person name="Grigoriev I.V."/>
        </authorList>
    </citation>
    <scope>NUCLEOTIDE SEQUENCE</scope>
    <source>
        <strain evidence="2">P77</strain>
    </source>
</reference>
<dbReference type="EMBL" id="ML975413">
    <property type="protein sequence ID" value="KAF1830034.1"/>
    <property type="molecule type" value="Genomic_DNA"/>
</dbReference>
<evidence type="ECO:0000313" key="2">
    <source>
        <dbReference type="EMBL" id="KAF1830034.1"/>
    </source>
</evidence>
<dbReference type="InterPro" id="IPR007224">
    <property type="entry name" value="TIF_Rrn11"/>
</dbReference>
<dbReference type="OrthoDB" id="2159786at2759"/>
<name>A0A6A5K6E9_9PLEO</name>
<feature type="region of interest" description="Disordered" evidence="1">
    <location>
        <begin position="23"/>
        <end position="61"/>
    </location>
</feature>
<proteinExistence type="predicted"/>
<dbReference type="AlphaFoldDB" id="A0A6A5K6E9"/>
<evidence type="ECO:0008006" key="4">
    <source>
        <dbReference type="Google" id="ProtNLM"/>
    </source>
</evidence>
<dbReference type="GO" id="GO:0042790">
    <property type="term" value="P:nucleolar large rRNA transcription by RNA polymerase I"/>
    <property type="evidence" value="ECO:0007669"/>
    <property type="project" value="TreeGrafter"/>
</dbReference>
<protein>
    <recommendedName>
        <fullName evidence="4">Transcription factor domain-containing protein</fullName>
    </recommendedName>
</protein>
<dbReference type="GO" id="GO:0001164">
    <property type="term" value="F:RNA polymerase I core promoter sequence-specific DNA binding"/>
    <property type="evidence" value="ECO:0007669"/>
    <property type="project" value="InterPro"/>
</dbReference>
<dbReference type="GO" id="GO:0017025">
    <property type="term" value="F:TBP-class protein binding"/>
    <property type="evidence" value="ECO:0007669"/>
    <property type="project" value="TreeGrafter"/>
</dbReference>
<feature type="compositionally biased region" description="Basic residues" evidence="1">
    <location>
        <begin position="23"/>
        <end position="34"/>
    </location>
</feature>
<dbReference type="Pfam" id="PF04090">
    <property type="entry name" value="Rrn11"/>
    <property type="match status" value="1"/>
</dbReference>
<keyword evidence="3" id="KW-1185">Reference proteome</keyword>
<evidence type="ECO:0000256" key="1">
    <source>
        <dbReference type="SAM" id="MobiDB-lite"/>
    </source>
</evidence>
<sequence length="355" mass="40036">MQYFTTQLRDEQQQTRSLRASHYTKARKFQKAHPHGTPPTDTEVEVEPRHRPTDQSYSSFAAPELAQLRVAGLLPELGEEPPPAPFPHAPAPAPAPASVVAKDQHHGPANVQEEMAKPPSSLYAINATSKTDTLFGHGVGDGQKKKQLNALSTVMHRCLLAGDYARAGRAWGIILRTQVAGGRPVDPRNHGRWGLGAEILLRRPQHPSEPTVSDRFSIESFQHAREYYDRLLVQYPNRKLQPHAVDARTFYPPMFSLWIYEVCEKAKRARPDESAEERTSATEIAHRIDEIIASPPFDRQTTLLHLRANVALWIADLNLSMGNNEPPNENYRKLPLCSTERLYMGLMYTLRHFPV</sequence>
<dbReference type="GO" id="GO:0070860">
    <property type="term" value="C:RNA polymerase I core factor complex"/>
    <property type="evidence" value="ECO:0007669"/>
    <property type="project" value="TreeGrafter"/>
</dbReference>
<dbReference type="Proteomes" id="UP000800040">
    <property type="component" value="Unassembled WGS sequence"/>
</dbReference>
<feature type="region of interest" description="Disordered" evidence="1">
    <location>
        <begin position="76"/>
        <end position="117"/>
    </location>
</feature>
<dbReference type="InterPro" id="IPR053029">
    <property type="entry name" value="RNA_pol_I-specific_init_factor"/>
</dbReference>
<accession>A0A6A5K6E9</accession>
<feature type="compositionally biased region" description="Pro residues" evidence="1">
    <location>
        <begin position="80"/>
        <end position="95"/>
    </location>
</feature>
<dbReference type="GO" id="GO:0001181">
    <property type="term" value="F:RNA polymerase I general transcription initiation factor activity"/>
    <property type="evidence" value="ECO:0007669"/>
    <property type="project" value="InterPro"/>
</dbReference>
<dbReference type="PANTHER" id="PTHR28244:SF1">
    <property type="entry name" value="RNA POLYMERASE I-SPECIFIC TRANSCRIPTION INITIATION FACTOR RRN11"/>
    <property type="match status" value="1"/>
</dbReference>
<evidence type="ECO:0000313" key="3">
    <source>
        <dbReference type="Proteomes" id="UP000800040"/>
    </source>
</evidence>
<gene>
    <name evidence="2" type="ORF">BDW02DRAFT_642448</name>
</gene>